<dbReference type="PANTHER" id="PTHR31672">
    <property type="entry name" value="BNACNNG10540D PROTEIN"/>
    <property type="match status" value="1"/>
</dbReference>
<dbReference type="Pfam" id="PF03478">
    <property type="entry name" value="Beta-prop_KIB1-4"/>
    <property type="match status" value="1"/>
</dbReference>
<dbReference type="InterPro" id="IPR050796">
    <property type="entry name" value="SCF_F-box_component"/>
</dbReference>
<accession>A0A2R6W2Z1</accession>
<feature type="domain" description="F-box" evidence="1">
    <location>
        <begin position="3"/>
        <end position="40"/>
    </location>
</feature>
<dbReference type="Proteomes" id="UP000244005">
    <property type="component" value="Unassembled WGS sequence"/>
</dbReference>
<dbReference type="OrthoDB" id="2095648at2759"/>
<proteinExistence type="predicted"/>
<organism evidence="2 3">
    <name type="scientific">Marchantia polymorpha</name>
    <name type="common">Common liverwort</name>
    <name type="synonym">Marchantia aquatica</name>
    <dbReference type="NCBI Taxonomy" id="3197"/>
    <lineage>
        <taxon>Eukaryota</taxon>
        <taxon>Viridiplantae</taxon>
        <taxon>Streptophyta</taxon>
        <taxon>Embryophyta</taxon>
        <taxon>Marchantiophyta</taxon>
        <taxon>Marchantiopsida</taxon>
        <taxon>Marchantiidae</taxon>
        <taxon>Marchantiales</taxon>
        <taxon>Marchantiaceae</taxon>
        <taxon>Marchantia</taxon>
    </lineage>
</organism>
<reference evidence="3" key="1">
    <citation type="journal article" date="2017" name="Cell">
        <title>Insights into land plant evolution garnered from the Marchantia polymorpha genome.</title>
        <authorList>
            <person name="Bowman J.L."/>
            <person name="Kohchi T."/>
            <person name="Yamato K.T."/>
            <person name="Jenkins J."/>
            <person name="Shu S."/>
            <person name="Ishizaki K."/>
            <person name="Yamaoka S."/>
            <person name="Nishihama R."/>
            <person name="Nakamura Y."/>
            <person name="Berger F."/>
            <person name="Adam C."/>
            <person name="Aki S.S."/>
            <person name="Althoff F."/>
            <person name="Araki T."/>
            <person name="Arteaga-Vazquez M.A."/>
            <person name="Balasubrmanian S."/>
            <person name="Barry K."/>
            <person name="Bauer D."/>
            <person name="Boehm C.R."/>
            <person name="Briginshaw L."/>
            <person name="Caballero-Perez J."/>
            <person name="Catarino B."/>
            <person name="Chen F."/>
            <person name="Chiyoda S."/>
            <person name="Chovatia M."/>
            <person name="Davies K.M."/>
            <person name="Delmans M."/>
            <person name="Demura T."/>
            <person name="Dierschke T."/>
            <person name="Dolan L."/>
            <person name="Dorantes-Acosta A.E."/>
            <person name="Eklund D.M."/>
            <person name="Florent S.N."/>
            <person name="Flores-Sandoval E."/>
            <person name="Fujiyama A."/>
            <person name="Fukuzawa H."/>
            <person name="Galik B."/>
            <person name="Grimanelli D."/>
            <person name="Grimwood J."/>
            <person name="Grossniklaus U."/>
            <person name="Hamada T."/>
            <person name="Haseloff J."/>
            <person name="Hetherington A.J."/>
            <person name="Higo A."/>
            <person name="Hirakawa Y."/>
            <person name="Hundley H.N."/>
            <person name="Ikeda Y."/>
            <person name="Inoue K."/>
            <person name="Inoue S.I."/>
            <person name="Ishida S."/>
            <person name="Jia Q."/>
            <person name="Kakita M."/>
            <person name="Kanazawa T."/>
            <person name="Kawai Y."/>
            <person name="Kawashima T."/>
            <person name="Kennedy M."/>
            <person name="Kinose K."/>
            <person name="Kinoshita T."/>
            <person name="Kohara Y."/>
            <person name="Koide E."/>
            <person name="Komatsu K."/>
            <person name="Kopischke S."/>
            <person name="Kubo M."/>
            <person name="Kyozuka J."/>
            <person name="Lagercrantz U."/>
            <person name="Lin S.S."/>
            <person name="Lindquist E."/>
            <person name="Lipzen A.M."/>
            <person name="Lu C.W."/>
            <person name="De Luna E."/>
            <person name="Martienssen R.A."/>
            <person name="Minamino N."/>
            <person name="Mizutani M."/>
            <person name="Mizutani M."/>
            <person name="Mochizuki N."/>
            <person name="Monte I."/>
            <person name="Mosher R."/>
            <person name="Nagasaki H."/>
            <person name="Nakagami H."/>
            <person name="Naramoto S."/>
            <person name="Nishitani K."/>
            <person name="Ohtani M."/>
            <person name="Okamoto T."/>
            <person name="Okumura M."/>
            <person name="Phillips J."/>
            <person name="Pollak B."/>
            <person name="Reinders A."/>
            <person name="Rovekamp M."/>
            <person name="Sano R."/>
            <person name="Sawa S."/>
            <person name="Schmid M.W."/>
            <person name="Shirakawa M."/>
            <person name="Solano R."/>
            <person name="Spunde A."/>
            <person name="Suetsugu N."/>
            <person name="Sugano S."/>
            <person name="Sugiyama A."/>
            <person name="Sun R."/>
            <person name="Suzuki Y."/>
            <person name="Takenaka M."/>
            <person name="Takezawa D."/>
            <person name="Tomogane H."/>
            <person name="Tsuzuki M."/>
            <person name="Ueda T."/>
            <person name="Umeda M."/>
            <person name="Ward J.M."/>
            <person name="Watanabe Y."/>
            <person name="Yazaki K."/>
            <person name="Yokoyama R."/>
            <person name="Yoshitake Y."/>
            <person name="Yotsui I."/>
            <person name="Zachgo S."/>
            <person name="Schmutz J."/>
        </authorList>
    </citation>
    <scope>NUCLEOTIDE SEQUENCE [LARGE SCALE GENOMIC DNA]</scope>
    <source>
        <strain evidence="3">Tak-1</strain>
    </source>
</reference>
<dbReference type="SMART" id="SM00256">
    <property type="entry name" value="FBOX"/>
    <property type="match status" value="1"/>
</dbReference>
<dbReference type="InterPro" id="IPR015915">
    <property type="entry name" value="Kelch-typ_b-propeller"/>
</dbReference>
<dbReference type="InterPro" id="IPR005174">
    <property type="entry name" value="KIB1-4_b-propeller"/>
</dbReference>
<evidence type="ECO:0000313" key="2">
    <source>
        <dbReference type="EMBL" id="PTQ28219.1"/>
    </source>
</evidence>
<evidence type="ECO:0000259" key="1">
    <source>
        <dbReference type="PROSITE" id="PS50181"/>
    </source>
</evidence>
<dbReference type="Gene3D" id="1.20.1280.50">
    <property type="match status" value="1"/>
</dbReference>
<protein>
    <recommendedName>
        <fullName evidence="1">F-box domain-containing protein</fullName>
    </recommendedName>
</protein>
<dbReference type="SUPFAM" id="SSF50965">
    <property type="entry name" value="Galactose oxidase, central domain"/>
    <property type="match status" value="1"/>
</dbReference>
<evidence type="ECO:0000313" key="3">
    <source>
        <dbReference type="Proteomes" id="UP000244005"/>
    </source>
</evidence>
<dbReference type="EMBL" id="KZ772840">
    <property type="protein sequence ID" value="PTQ28219.1"/>
    <property type="molecule type" value="Genomic_DNA"/>
</dbReference>
<dbReference type="Gramene" id="Mp6g16540.1">
    <property type="protein sequence ID" value="Mp6g16540.1.cds1"/>
    <property type="gene ID" value="Mp6g16540"/>
</dbReference>
<dbReference type="AlphaFoldDB" id="A0A2R6W2Z1"/>
<keyword evidence="3" id="KW-1185">Reference proteome</keyword>
<dbReference type="Pfam" id="PF00646">
    <property type="entry name" value="F-box"/>
    <property type="match status" value="1"/>
</dbReference>
<gene>
    <name evidence="2" type="ORF">MARPO_0170s0023</name>
</gene>
<sequence>MEARLWSDLPEDLTEKVLTKLPVSGVLRLRAICKAWNSLILSRNLLSLCREEPSPTPCLLGTSADCESFVGYNPSSRKWFDLCLTFPDPALRPRVYLAASAGGLLCFAATIDEVAAFFVCNPTTRSWRQLPPPALKVLPRVSFGHHLDLATCMLFDESSRHYKIVVVGNATSGWYRITQIYDSCTGSWKRLGGAIPQDVDFRSYGLVCKGHIYYMMAGLSIKVMSMNVDAGLWSKLEAPLPRFLVRPRLVERGGSLLLVGGVHKYWRQGWNSLKPQSVRIWELDQINMVWVEIGRMPEDVHSHFVATLGHETQDFKCAGLGQLMFFTSRCSWGFSLVMFNFLTREWTWIPYPEKMSLVDDVLIFQAMGSCV</sequence>
<dbReference type="PROSITE" id="PS50181">
    <property type="entry name" value="FBOX"/>
    <property type="match status" value="1"/>
</dbReference>
<dbReference type="InterPro" id="IPR001810">
    <property type="entry name" value="F-box_dom"/>
</dbReference>
<dbReference type="SUPFAM" id="SSF81383">
    <property type="entry name" value="F-box domain"/>
    <property type="match status" value="1"/>
</dbReference>
<dbReference type="InterPro" id="IPR036047">
    <property type="entry name" value="F-box-like_dom_sf"/>
</dbReference>
<dbReference type="Gene3D" id="2.120.10.80">
    <property type="entry name" value="Kelch-type beta propeller"/>
    <property type="match status" value="1"/>
</dbReference>
<dbReference type="InterPro" id="IPR011043">
    <property type="entry name" value="Gal_Oxase/kelch_b-propeller"/>
</dbReference>
<dbReference type="OMA" id="CFAATID"/>
<dbReference type="PANTHER" id="PTHR31672:SF2">
    <property type="entry name" value="F-BOX DOMAIN-CONTAINING PROTEIN"/>
    <property type="match status" value="1"/>
</dbReference>
<name>A0A2R6W2Z1_MARPO</name>